<evidence type="ECO:0000313" key="4">
    <source>
        <dbReference type="Proteomes" id="UP000183144"/>
    </source>
</evidence>
<feature type="transmembrane region" description="Helical" evidence="1">
    <location>
        <begin position="7"/>
        <end position="24"/>
    </location>
</feature>
<proteinExistence type="predicted"/>
<accession>A0A1J4RR32</accession>
<dbReference type="GO" id="GO:0005886">
    <property type="term" value="C:plasma membrane"/>
    <property type="evidence" value="ECO:0007669"/>
    <property type="project" value="InterPro"/>
</dbReference>
<gene>
    <name evidence="3" type="ORF">AUJ59_04150</name>
</gene>
<sequence>MLFSKKVTAIILAFILVGGGFWLVNRNKQKEVGVSPEITLEPTQQIVTELVAPMSETEKQAIEDAFAKEGVEMTLLKDVAGSQAVGTAWRQYDGVKFYHKIDANNLTEPDKGFFYEGWLVGEAGFFSAGRLGVVDGRGKLYFSAEEDKTGFRGVVVTLEPEDGNDAPDKHILEGNF</sequence>
<reference evidence="3 4" key="1">
    <citation type="journal article" date="2016" name="Environ. Microbiol.">
        <title>Genomic resolution of a cold subsurface aquifer community provides metabolic insights for novel microbes adapted to high CO concentrations.</title>
        <authorList>
            <person name="Probst A.J."/>
            <person name="Castelle C.J."/>
            <person name="Singh A."/>
            <person name="Brown C.T."/>
            <person name="Anantharaman K."/>
            <person name="Sharon I."/>
            <person name="Hug L.A."/>
            <person name="Burstein D."/>
            <person name="Emerson J.B."/>
            <person name="Thomas B.C."/>
            <person name="Banfield J.F."/>
        </authorList>
    </citation>
    <scope>NUCLEOTIDE SEQUENCE [LARGE SCALE GENOMIC DNA]</scope>
    <source>
        <strain evidence="3">CG1_02_47_37</strain>
    </source>
</reference>
<protein>
    <recommendedName>
        <fullName evidence="2">Anti-sigma K factor RskA C-terminal domain-containing protein</fullName>
    </recommendedName>
</protein>
<dbReference type="AlphaFoldDB" id="A0A1J4RR32"/>
<dbReference type="Pfam" id="PF10099">
    <property type="entry name" value="RskA_C"/>
    <property type="match status" value="1"/>
</dbReference>
<feature type="domain" description="Anti-sigma K factor RskA C-terminal" evidence="2">
    <location>
        <begin position="9"/>
        <end position="168"/>
    </location>
</feature>
<dbReference type="EMBL" id="MNUI01000075">
    <property type="protein sequence ID" value="OIN88342.1"/>
    <property type="molecule type" value="Genomic_DNA"/>
</dbReference>
<keyword evidence="1" id="KW-0812">Transmembrane</keyword>
<keyword evidence="1" id="KW-1133">Transmembrane helix</keyword>
<dbReference type="InterPro" id="IPR018764">
    <property type="entry name" value="RskA_C"/>
</dbReference>
<evidence type="ECO:0000259" key="2">
    <source>
        <dbReference type="Pfam" id="PF10099"/>
    </source>
</evidence>
<keyword evidence="1" id="KW-0472">Membrane</keyword>
<dbReference type="STRING" id="1805034.AUJ59_04150"/>
<evidence type="ECO:0000256" key="1">
    <source>
        <dbReference type="SAM" id="Phobius"/>
    </source>
</evidence>
<evidence type="ECO:0000313" key="3">
    <source>
        <dbReference type="EMBL" id="OIN88342.1"/>
    </source>
</evidence>
<name>A0A1J4RR32_9BACT</name>
<organism evidence="3 4">
    <name type="scientific">Candidatus Beckwithbacteria bacterium CG1_02_47_37</name>
    <dbReference type="NCBI Taxonomy" id="1805034"/>
    <lineage>
        <taxon>Bacteria</taxon>
        <taxon>Candidatus Beckwithiibacteriota</taxon>
    </lineage>
</organism>
<comment type="caution">
    <text evidence="3">The sequence shown here is derived from an EMBL/GenBank/DDBJ whole genome shotgun (WGS) entry which is preliminary data.</text>
</comment>
<dbReference type="Proteomes" id="UP000183144">
    <property type="component" value="Unassembled WGS sequence"/>
</dbReference>